<reference evidence="1" key="2">
    <citation type="journal article" date="2015" name="Data Brief">
        <title>Shoot transcriptome of the giant reed, Arundo donax.</title>
        <authorList>
            <person name="Barrero R.A."/>
            <person name="Guerrero F.D."/>
            <person name="Moolhuijzen P."/>
            <person name="Goolsby J.A."/>
            <person name="Tidwell J."/>
            <person name="Bellgard S.E."/>
            <person name="Bellgard M.I."/>
        </authorList>
    </citation>
    <scope>NUCLEOTIDE SEQUENCE</scope>
    <source>
        <tissue evidence="1">Shoot tissue taken approximately 20 cm above the soil surface</tissue>
    </source>
</reference>
<dbReference type="EMBL" id="GBRH01245037">
    <property type="protein sequence ID" value="JAD52858.1"/>
    <property type="molecule type" value="Transcribed_RNA"/>
</dbReference>
<dbReference type="AlphaFoldDB" id="A0A0A9ASK0"/>
<organism evidence="1">
    <name type="scientific">Arundo donax</name>
    <name type="common">Giant reed</name>
    <name type="synonym">Donax arundinaceus</name>
    <dbReference type="NCBI Taxonomy" id="35708"/>
    <lineage>
        <taxon>Eukaryota</taxon>
        <taxon>Viridiplantae</taxon>
        <taxon>Streptophyta</taxon>
        <taxon>Embryophyta</taxon>
        <taxon>Tracheophyta</taxon>
        <taxon>Spermatophyta</taxon>
        <taxon>Magnoliopsida</taxon>
        <taxon>Liliopsida</taxon>
        <taxon>Poales</taxon>
        <taxon>Poaceae</taxon>
        <taxon>PACMAD clade</taxon>
        <taxon>Arundinoideae</taxon>
        <taxon>Arundineae</taxon>
        <taxon>Arundo</taxon>
    </lineage>
</organism>
<protein>
    <submittedName>
        <fullName evidence="1">Uncharacterized protein</fullName>
    </submittedName>
</protein>
<proteinExistence type="predicted"/>
<name>A0A0A9ASK0_ARUDO</name>
<accession>A0A0A9ASK0</accession>
<sequence>MFFLAFLSRLQPECISQQVQREHIQIYKQIVIT</sequence>
<evidence type="ECO:0000313" key="1">
    <source>
        <dbReference type="EMBL" id="JAD52858.1"/>
    </source>
</evidence>
<reference evidence="1" key="1">
    <citation type="submission" date="2014-09" db="EMBL/GenBank/DDBJ databases">
        <authorList>
            <person name="Magalhaes I.L.F."/>
            <person name="Oliveira U."/>
            <person name="Santos F.R."/>
            <person name="Vidigal T.H.D.A."/>
            <person name="Brescovit A.D."/>
            <person name="Santos A.J."/>
        </authorList>
    </citation>
    <scope>NUCLEOTIDE SEQUENCE</scope>
    <source>
        <tissue evidence="1">Shoot tissue taken approximately 20 cm above the soil surface</tissue>
    </source>
</reference>